<evidence type="ECO:0000256" key="5">
    <source>
        <dbReference type="SAM" id="SignalP"/>
    </source>
</evidence>
<feature type="domain" description="Outer membrane protein beta-barrel" evidence="6">
    <location>
        <begin position="14"/>
        <end position="174"/>
    </location>
</feature>
<comment type="caution">
    <text evidence="7">The sequence shown here is derived from an EMBL/GenBank/DDBJ whole genome shotgun (WGS) entry which is preliminary data.</text>
</comment>
<evidence type="ECO:0000313" key="8">
    <source>
        <dbReference type="Proteomes" id="UP000636110"/>
    </source>
</evidence>
<dbReference type="RefSeq" id="WP_182961424.1">
    <property type="nucleotide sequence ID" value="NZ_WNXC01000010.1"/>
</dbReference>
<dbReference type="Gene3D" id="2.40.170.20">
    <property type="entry name" value="TonB-dependent receptor, beta-barrel domain"/>
    <property type="match status" value="1"/>
</dbReference>
<keyword evidence="4" id="KW-0998">Cell outer membrane</keyword>
<keyword evidence="8" id="KW-1185">Reference proteome</keyword>
<reference evidence="7 8" key="1">
    <citation type="submission" date="2019-11" db="EMBL/GenBank/DDBJ databases">
        <title>Description of Pedobacter sp. LMG 31462T.</title>
        <authorList>
            <person name="Carlier A."/>
            <person name="Qi S."/>
            <person name="Vandamme P."/>
        </authorList>
    </citation>
    <scope>NUCLEOTIDE SEQUENCE [LARGE SCALE GENOMIC DNA]</scope>
    <source>
        <strain evidence="7 8">LMG 31462</strain>
    </source>
</reference>
<gene>
    <name evidence="7" type="ORF">GM920_21590</name>
</gene>
<keyword evidence="3" id="KW-0472">Membrane</keyword>
<keyword evidence="2 5" id="KW-0732">Signal</keyword>
<name>A0ABR6F1U5_9SPHI</name>
<evidence type="ECO:0000256" key="4">
    <source>
        <dbReference type="ARBA" id="ARBA00023237"/>
    </source>
</evidence>
<evidence type="ECO:0000256" key="3">
    <source>
        <dbReference type="ARBA" id="ARBA00023136"/>
    </source>
</evidence>
<protein>
    <submittedName>
        <fullName evidence="7">Outer membrane beta-barrel protein</fullName>
    </submittedName>
</protein>
<dbReference type="InterPro" id="IPR036942">
    <property type="entry name" value="Beta-barrel_TonB_sf"/>
</dbReference>
<dbReference type="Pfam" id="PF13505">
    <property type="entry name" value="OMP_b-brl"/>
    <property type="match status" value="1"/>
</dbReference>
<accession>A0ABR6F1U5</accession>
<evidence type="ECO:0000256" key="2">
    <source>
        <dbReference type="ARBA" id="ARBA00022729"/>
    </source>
</evidence>
<evidence type="ECO:0000313" key="7">
    <source>
        <dbReference type="EMBL" id="MBB2151508.1"/>
    </source>
</evidence>
<dbReference type="InterPro" id="IPR027385">
    <property type="entry name" value="Beta-barrel_OMP"/>
</dbReference>
<evidence type="ECO:0000259" key="6">
    <source>
        <dbReference type="Pfam" id="PF13505"/>
    </source>
</evidence>
<dbReference type="EMBL" id="WNXC01000010">
    <property type="protein sequence ID" value="MBB2151508.1"/>
    <property type="molecule type" value="Genomic_DNA"/>
</dbReference>
<comment type="subcellular location">
    <subcellularLocation>
        <location evidence="1">Cell outer membrane</location>
    </subcellularLocation>
</comment>
<evidence type="ECO:0000256" key="1">
    <source>
        <dbReference type="ARBA" id="ARBA00004442"/>
    </source>
</evidence>
<dbReference type="Proteomes" id="UP000636110">
    <property type="component" value="Unassembled WGS sequence"/>
</dbReference>
<sequence>MKKVFLLTAIAGIFAFSNVNAQKKDPAMNGPKLGIGAEFAFPVGNFGDFQNFGYGGSLNYQHPVAPNLNLTGSAGYINFQSKDLPFVGKVNSGFIPVKAGARYFLAENFYVNGELGASFATGSNNSGTAFVYSPGIGVEFPVSDKASVDLGGRYEGWSNNGTASFFGIRAAFNFGL</sequence>
<proteinExistence type="predicted"/>
<feature type="signal peptide" evidence="5">
    <location>
        <begin position="1"/>
        <end position="21"/>
    </location>
</feature>
<feature type="chain" id="PRO_5047287451" evidence="5">
    <location>
        <begin position="22"/>
        <end position="176"/>
    </location>
</feature>
<dbReference type="SUPFAM" id="SSF56935">
    <property type="entry name" value="Porins"/>
    <property type="match status" value="1"/>
</dbReference>
<organism evidence="7 8">
    <name type="scientific">Pedobacter gandavensis</name>
    <dbReference type="NCBI Taxonomy" id="2679963"/>
    <lineage>
        <taxon>Bacteria</taxon>
        <taxon>Pseudomonadati</taxon>
        <taxon>Bacteroidota</taxon>
        <taxon>Sphingobacteriia</taxon>
        <taxon>Sphingobacteriales</taxon>
        <taxon>Sphingobacteriaceae</taxon>
        <taxon>Pedobacter</taxon>
    </lineage>
</organism>